<sequence>MKILFIGTGAMGEAVLKSVTDNLNNDEISIINRNLLKSKKISEKYNCKFLTQFEEIKSIKFDIYIIGVRPIDINQVLIDLDKIDISNSLIISMVNALSISTIQSAFIKSKDISIIRMIPNMNAIIGKSLTSYTTFGSDIKIIQKGVNILKTFGEIFGINEENYPSFVTLTGTSPAYIFAFLNAFEEFGIENNYEPKFLKELIAKQFINTIENWKNNDKKTVELISEICVPNGSTIAGYEVLLENKFNNIVKKCLNKSKEKC</sequence>
<dbReference type="PANTHER" id="PTHR11645:SF49">
    <property type="entry name" value="PYRROLINE-5-CARBOXYLATE REDUCTASE 1"/>
    <property type="match status" value="1"/>
</dbReference>
<dbReference type="GO" id="GO:0004735">
    <property type="term" value="F:pyrroline-5-carboxylate reductase activity"/>
    <property type="evidence" value="ECO:0007669"/>
    <property type="project" value="InterPro"/>
</dbReference>
<keyword evidence="2" id="KW-0521">NADP</keyword>
<dbReference type="InterPro" id="IPR028939">
    <property type="entry name" value="P5C_Rdtase_cat_N"/>
</dbReference>
<dbReference type="Proteomes" id="UP000014984">
    <property type="component" value="Chromosome"/>
</dbReference>
<dbReference type="Gene3D" id="3.40.50.720">
    <property type="entry name" value="NAD(P)-binding Rossmann-like Domain"/>
    <property type="match status" value="1"/>
</dbReference>
<name>S5LZK9_9MOLU</name>
<evidence type="ECO:0000256" key="2">
    <source>
        <dbReference type="PIRSR" id="PIRSR000193-1"/>
    </source>
</evidence>
<dbReference type="InterPro" id="IPR008927">
    <property type="entry name" value="6-PGluconate_DH-like_C_sf"/>
</dbReference>
<proteinExistence type="inferred from homology"/>
<dbReference type="InterPro" id="IPR029036">
    <property type="entry name" value="P5CR_dimer"/>
</dbReference>
<keyword evidence="6" id="KW-1185">Reference proteome</keyword>
<dbReference type="SUPFAM" id="SSF51735">
    <property type="entry name" value="NAD(P)-binding Rossmann-fold domains"/>
    <property type="match status" value="1"/>
</dbReference>
<feature type="domain" description="Pyrroline-5-carboxylate reductase dimerisation" evidence="4">
    <location>
        <begin position="160"/>
        <end position="260"/>
    </location>
</feature>
<dbReference type="KEGG" id="stai:STAIW_v1c05140"/>
<dbReference type="Pfam" id="PF03807">
    <property type="entry name" value="F420_oxidored"/>
    <property type="match status" value="1"/>
</dbReference>
<dbReference type="Gene3D" id="1.10.3730.10">
    <property type="entry name" value="ProC C-terminal domain-like"/>
    <property type="match status" value="1"/>
</dbReference>
<dbReference type="RefSeq" id="WP_020834286.1">
    <property type="nucleotide sequence ID" value="NC_021846.1"/>
</dbReference>
<dbReference type="OrthoDB" id="9805754at2"/>
<dbReference type="InterPro" id="IPR036291">
    <property type="entry name" value="NAD(P)-bd_dom_sf"/>
</dbReference>
<dbReference type="STRING" id="1276220.STAIW_v1c05140"/>
<dbReference type="Pfam" id="PF14748">
    <property type="entry name" value="P5CR_dimer"/>
    <property type="match status" value="1"/>
</dbReference>
<dbReference type="PIRSF" id="PIRSF000193">
    <property type="entry name" value="Pyrrol-5-carb_rd"/>
    <property type="match status" value="1"/>
</dbReference>
<dbReference type="eggNOG" id="COG0345">
    <property type="taxonomic scope" value="Bacteria"/>
</dbReference>
<reference evidence="5 6" key="1">
    <citation type="journal article" date="2013" name="Genome Biol. Evol.">
        <title>Comparison of metabolic capacities and inference of gene content evolution in mosquito-associated Spiroplasma diminutum and S. taiwanense.</title>
        <authorList>
            <person name="Lo W.S."/>
            <person name="Ku C."/>
            <person name="Chen L.L."/>
            <person name="Chang T.H."/>
            <person name="Kuo C.H."/>
        </authorList>
    </citation>
    <scope>NUCLEOTIDE SEQUENCE [LARGE SCALE GENOMIC DNA]</scope>
    <source>
        <strain evidence="5">CT-1</strain>
    </source>
</reference>
<gene>
    <name evidence="5" type="ORF">STAIW_v1c05140</name>
</gene>
<protein>
    <submittedName>
        <fullName evidence="5">Pyrroline-5-carboxylate reductase</fullName>
    </submittedName>
</protein>
<dbReference type="HOGENOM" id="CLU_042344_0_1_14"/>
<evidence type="ECO:0000256" key="1">
    <source>
        <dbReference type="ARBA" id="ARBA00005525"/>
    </source>
</evidence>
<evidence type="ECO:0000313" key="6">
    <source>
        <dbReference type="Proteomes" id="UP000014984"/>
    </source>
</evidence>
<comment type="similarity">
    <text evidence="1">Belongs to the pyrroline-5-carboxylate reductase family.</text>
</comment>
<dbReference type="PANTHER" id="PTHR11645">
    <property type="entry name" value="PYRROLINE-5-CARBOXYLATE REDUCTASE"/>
    <property type="match status" value="1"/>
</dbReference>
<dbReference type="SUPFAM" id="SSF48179">
    <property type="entry name" value="6-phosphogluconate dehydrogenase C-terminal domain-like"/>
    <property type="match status" value="1"/>
</dbReference>
<evidence type="ECO:0000313" key="5">
    <source>
        <dbReference type="EMBL" id="AGR41147.1"/>
    </source>
</evidence>
<feature type="domain" description="Pyrroline-5-carboxylate reductase catalytic N-terminal" evidence="3">
    <location>
        <begin position="2"/>
        <end position="95"/>
    </location>
</feature>
<dbReference type="PATRIC" id="fig|1276220.3.peg.521"/>
<dbReference type="EMBL" id="CP005074">
    <property type="protein sequence ID" value="AGR41147.1"/>
    <property type="molecule type" value="Genomic_DNA"/>
</dbReference>
<organism evidence="5 6">
    <name type="scientific">Spiroplasma taiwanense CT-1</name>
    <dbReference type="NCBI Taxonomy" id="1276220"/>
    <lineage>
        <taxon>Bacteria</taxon>
        <taxon>Bacillati</taxon>
        <taxon>Mycoplasmatota</taxon>
        <taxon>Mollicutes</taxon>
        <taxon>Entomoplasmatales</taxon>
        <taxon>Spiroplasmataceae</taxon>
        <taxon>Spiroplasma</taxon>
    </lineage>
</organism>
<evidence type="ECO:0000259" key="4">
    <source>
        <dbReference type="Pfam" id="PF14748"/>
    </source>
</evidence>
<dbReference type="AlphaFoldDB" id="S5LZK9"/>
<accession>S5LZK9</accession>
<evidence type="ECO:0000259" key="3">
    <source>
        <dbReference type="Pfam" id="PF03807"/>
    </source>
</evidence>
<feature type="binding site" evidence="2">
    <location>
        <begin position="6"/>
        <end position="11"/>
    </location>
    <ligand>
        <name>NADP(+)</name>
        <dbReference type="ChEBI" id="CHEBI:58349"/>
    </ligand>
</feature>
<dbReference type="InterPro" id="IPR000304">
    <property type="entry name" value="Pyrroline-COOH_reductase"/>
</dbReference>
<dbReference type="GO" id="GO:0055129">
    <property type="term" value="P:L-proline biosynthetic process"/>
    <property type="evidence" value="ECO:0007669"/>
    <property type="project" value="TreeGrafter"/>
</dbReference>